<keyword evidence="4" id="KW-1185">Reference proteome</keyword>
<gene>
    <name evidence="3" type="ORF">M011DRAFT_465948</name>
</gene>
<dbReference type="OrthoDB" id="62952at2759"/>
<reference evidence="3" key="1">
    <citation type="journal article" date="2020" name="Stud. Mycol.">
        <title>101 Dothideomycetes genomes: a test case for predicting lifestyles and emergence of pathogens.</title>
        <authorList>
            <person name="Haridas S."/>
            <person name="Albert R."/>
            <person name="Binder M."/>
            <person name="Bloem J."/>
            <person name="Labutti K."/>
            <person name="Salamov A."/>
            <person name="Andreopoulos B."/>
            <person name="Baker S."/>
            <person name="Barry K."/>
            <person name="Bills G."/>
            <person name="Bluhm B."/>
            <person name="Cannon C."/>
            <person name="Castanera R."/>
            <person name="Culley D."/>
            <person name="Daum C."/>
            <person name="Ezra D."/>
            <person name="Gonzalez J."/>
            <person name="Henrissat B."/>
            <person name="Kuo A."/>
            <person name="Liang C."/>
            <person name="Lipzen A."/>
            <person name="Lutzoni F."/>
            <person name="Magnuson J."/>
            <person name="Mondo S."/>
            <person name="Nolan M."/>
            <person name="Ohm R."/>
            <person name="Pangilinan J."/>
            <person name="Park H.-J."/>
            <person name="Ramirez L."/>
            <person name="Alfaro M."/>
            <person name="Sun H."/>
            <person name="Tritt A."/>
            <person name="Yoshinaga Y."/>
            <person name="Zwiers L.-H."/>
            <person name="Turgeon B."/>
            <person name="Goodwin S."/>
            <person name="Spatafora J."/>
            <person name="Crous P."/>
            <person name="Grigoriev I."/>
        </authorList>
    </citation>
    <scope>NUCLEOTIDE SEQUENCE</scope>
    <source>
        <strain evidence="3">CBS 119925</strain>
    </source>
</reference>
<dbReference type="InterPro" id="IPR038883">
    <property type="entry name" value="AN11006-like"/>
</dbReference>
<protein>
    <submittedName>
        <fullName evidence="3">Uncharacterized protein</fullName>
    </submittedName>
</protein>
<sequence>MPGYYIAMVGRATTGAQRAVPPRYGLKQLPTTNKPQPVAEISKDSAAGSIQGAFTEQFNLVDRVKSSYPSARTLFKPSKTTSLVRTQPKPDPLDDTRGPPGDNSFSLLLSLPRRLRDRIYKYALEAPDPFCWPYPPPRQNQLGLGLLRGARKVYEEAAPVLYLWNKFAFRHPSDASIFRIVASPTYSFSLRHVVLHMDPARLQLWINYFSSKNPQWSFKRDLPNCRNLLLLLESNDLVFGIKSLPSFPNCHLSRAVAMQAAAVHVYALMMIVIRRILDQKKKWPRIKPAPDPYLSDLQYPRQPHRHQGPLPAYLLDAREQPDDFVCAFSAWKQKLGLYRLWDVLEEISWDTRRLVRLVSVLKFPRSEFNRFVRMYPDEITINHLGNAYIKCRPWNGVEEGIEITPVDYPPLVAAA</sequence>
<keyword evidence="2" id="KW-0472">Membrane</keyword>
<proteinExistence type="predicted"/>
<dbReference type="PANTHER" id="PTHR42085:SF1">
    <property type="entry name" value="F-BOX DOMAIN-CONTAINING PROTEIN"/>
    <property type="match status" value="1"/>
</dbReference>
<evidence type="ECO:0000256" key="1">
    <source>
        <dbReference type="SAM" id="MobiDB-lite"/>
    </source>
</evidence>
<keyword evidence="2" id="KW-0812">Transmembrane</keyword>
<name>A0A6A6VFX8_9PLEO</name>
<keyword evidence="2" id="KW-1133">Transmembrane helix</keyword>
<evidence type="ECO:0000256" key="2">
    <source>
        <dbReference type="SAM" id="Phobius"/>
    </source>
</evidence>
<dbReference type="EMBL" id="MU006566">
    <property type="protein sequence ID" value="KAF2749502.1"/>
    <property type="molecule type" value="Genomic_DNA"/>
</dbReference>
<dbReference type="Proteomes" id="UP000799440">
    <property type="component" value="Unassembled WGS sequence"/>
</dbReference>
<feature type="transmembrane region" description="Helical" evidence="2">
    <location>
        <begin position="256"/>
        <end position="277"/>
    </location>
</feature>
<evidence type="ECO:0000313" key="3">
    <source>
        <dbReference type="EMBL" id="KAF2749502.1"/>
    </source>
</evidence>
<dbReference type="PANTHER" id="PTHR42085">
    <property type="entry name" value="F-BOX DOMAIN-CONTAINING PROTEIN"/>
    <property type="match status" value="1"/>
</dbReference>
<dbReference type="AlphaFoldDB" id="A0A6A6VFX8"/>
<feature type="region of interest" description="Disordered" evidence="1">
    <location>
        <begin position="78"/>
        <end position="101"/>
    </location>
</feature>
<evidence type="ECO:0000313" key="4">
    <source>
        <dbReference type="Proteomes" id="UP000799440"/>
    </source>
</evidence>
<accession>A0A6A6VFX8</accession>
<organism evidence="3 4">
    <name type="scientific">Sporormia fimetaria CBS 119925</name>
    <dbReference type="NCBI Taxonomy" id="1340428"/>
    <lineage>
        <taxon>Eukaryota</taxon>
        <taxon>Fungi</taxon>
        <taxon>Dikarya</taxon>
        <taxon>Ascomycota</taxon>
        <taxon>Pezizomycotina</taxon>
        <taxon>Dothideomycetes</taxon>
        <taxon>Pleosporomycetidae</taxon>
        <taxon>Pleosporales</taxon>
        <taxon>Sporormiaceae</taxon>
        <taxon>Sporormia</taxon>
    </lineage>
</organism>